<comment type="caution">
    <text evidence="6">The sequence shown here is derived from an EMBL/GenBank/DDBJ whole genome shotgun (WGS) entry which is preliminary data.</text>
</comment>
<keyword evidence="3 4" id="KW-0732">Signal</keyword>
<dbReference type="GO" id="GO:0030313">
    <property type="term" value="C:cell envelope"/>
    <property type="evidence" value="ECO:0007669"/>
    <property type="project" value="UniProtKB-SubCell"/>
</dbReference>
<dbReference type="RefSeq" id="WP_152580240.1">
    <property type="nucleotide sequence ID" value="NZ_JALCCS010000016.1"/>
</dbReference>
<dbReference type="InterPro" id="IPR025997">
    <property type="entry name" value="SBP_2_dom"/>
</dbReference>
<keyword evidence="7" id="KW-1185">Reference proteome</keyword>
<dbReference type="Proteomes" id="UP000325415">
    <property type="component" value="Unassembled WGS sequence"/>
</dbReference>
<protein>
    <submittedName>
        <fullName evidence="6">Sugar ABC transporter substrate-binding protein</fullName>
    </submittedName>
</protein>
<evidence type="ECO:0000256" key="1">
    <source>
        <dbReference type="ARBA" id="ARBA00004196"/>
    </source>
</evidence>
<dbReference type="Gene3D" id="3.40.50.2300">
    <property type="match status" value="2"/>
</dbReference>
<evidence type="ECO:0000256" key="3">
    <source>
        <dbReference type="ARBA" id="ARBA00022729"/>
    </source>
</evidence>
<feature type="domain" description="Periplasmic binding protein" evidence="5">
    <location>
        <begin position="42"/>
        <end position="301"/>
    </location>
</feature>
<dbReference type="Pfam" id="PF13407">
    <property type="entry name" value="Peripla_BP_4"/>
    <property type="match status" value="1"/>
</dbReference>
<evidence type="ECO:0000259" key="5">
    <source>
        <dbReference type="Pfam" id="PF13407"/>
    </source>
</evidence>
<proteinExistence type="inferred from homology"/>
<dbReference type="SUPFAM" id="SSF53822">
    <property type="entry name" value="Periplasmic binding protein-like I"/>
    <property type="match status" value="1"/>
</dbReference>
<evidence type="ECO:0000313" key="7">
    <source>
        <dbReference type="Proteomes" id="UP000325415"/>
    </source>
</evidence>
<name>A0A5N6S2L6_9BIFI</name>
<dbReference type="EMBL" id="QDAG01000002">
    <property type="protein sequence ID" value="KAE8129755.1"/>
    <property type="molecule type" value="Genomic_DNA"/>
</dbReference>
<dbReference type="OrthoDB" id="4987140at2"/>
<comment type="subcellular location">
    <subcellularLocation>
        <location evidence="1">Cell envelope</location>
    </subcellularLocation>
</comment>
<dbReference type="GeneID" id="78126639"/>
<evidence type="ECO:0000256" key="2">
    <source>
        <dbReference type="ARBA" id="ARBA00007639"/>
    </source>
</evidence>
<reference evidence="6 7" key="1">
    <citation type="submission" date="2018-04" db="EMBL/GenBank/DDBJ databases">
        <authorList>
            <person name="Eckel V.P."/>
            <person name="Vogel R.F."/>
        </authorList>
    </citation>
    <scope>NUCLEOTIDE SEQUENCE [LARGE SCALE GENOMIC DNA]</scope>
    <source>
        <strain evidence="7">TMW 2.1764</strain>
    </source>
</reference>
<accession>A0A5N6S2L6</accession>
<sequence length="322" mass="34069">MRNHGFKTIIAAATAVVAALSLAACSGSGSGSSSSAASKGAVAVSFPSREVTIWNDTMDVVKQKVTAQGYEFLSDNPNWDIQTQVSDWQSWISRGDVKAIFGFPAQVDSFAAVTAQAKAANIPVLGYSVPWQGTASYLALDLKGAGEQAGKATADWVKKTYPGKKVGVGVIADTTEDLGKLQQQGIIDALNASGADVTVYKLEAQSRQDAYNVAQSALIAHPDIKAWASISGDMALGSRQATIDARLNEQDFSNIATDATKEGFQLIQKGNTMIREAYCFTPDTLGSAMSTMLLQAAEGKKVDKKQVGVTKIDKTNVAKYLK</sequence>
<evidence type="ECO:0000313" key="6">
    <source>
        <dbReference type="EMBL" id="KAE8129755.1"/>
    </source>
</evidence>
<evidence type="ECO:0000256" key="4">
    <source>
        <dbReference type="SAM" id="SignalP"/>
    </source>
</evidence>
<comment type="similarity">
    <text evidence="2">Belongs to the bacterial solute-binding protein 2 family.</text>
</comment>
<dbReference type="PANTHER" id="PTHR46847">
    <property type="entry name" value="D-ALLOSE-BINDING PERIPLASMIC PROTEIN-RELATED"/>
    <property type="match status" value="1"/>
</dbReference>
<feature type="signal peptide" evidence="4">
    <location>
        <begin position="1"/>
        <end position="23"/>
    </location>
</feature>
<gene>
    <name evidence="6" type="ORF">DDE84_02890</name>
</gene>
<organism evidence="6 7">
    <name type="scientific">Bifidobacterium tibiigranuli</name>
    <dbReference type="NCBI Taxonomy" id="2172043"/>
    <lineage>
        <taxon>Bacteria</taxon>
        <taxon>Bacillati</taxon>
        <taxon>Actinomycetota</taxon>
        <taxon>Actinomycetes</taxon>
        <taxon>Bifidobacteriales</taxon>
        <taxon>Bifidobacteriaceae</taxon>
        <taxon>Bifidobacterium</taxon>
    </lineage>
</organism>
<dbReference type="InterPro" id="IPR028082">
    <property type="entry name" value="Peripla_BP_I"/>
</dbReference>
<feature type="chain" id="PRO_5039621004" evidence="4">
    <location>
        <begin position="24"/>
        <end position="322"/>
    </location>
</feature>
<dbReference type="PROSITE" id="PS51257">
    <property type="entry name" value="PROKAR_LIPOPROTEIN"/>
    <property type="match status" value="1"/>
</dbReference>
<dbReference type="PANTHER" id="PTHR46847:SF1">
    <property type="entry name" value="D-ALLOSE-BINDING PERIPLASMIC PROTEIN-RELATED"/>
    <property type="match status" value="1"/>
</dbReference>
<dbReference type="AlphaFoldDB" id="A0A5N6S2L6"/>
<dbReference type="GO" id="GO:0030246">
    <property type="term" value="F:carbohydrate binding"/>
    <property type="evidence" value="ECO:0007669"/>
    <property type="project" value="UniProtKB-ARBA"/>
</dbReference>